<accession>A0ABN1FA00</accession>
<sequence>MDIQTATAKVRIDLSREPAFALGAVEVNPATREVALGVQREILEPRVMQVLVALAVRRGEIVTRDDLIDQCWDGRAVGDDAINRCTGRLRRLADAFGGFELETIARVGYRLNVLGEAAAPAQPRRKGSRKSIWLALAAALVIAAGAAVWLLATPVKELVVRAPLRRVVAVLPFTPLSSDRETQLFGDQVATTIAETLSGSGGPIVPPSLSFQYRGAAKAKAARELRAMYVIDGEVVRRDGRVRVSVRLDDAAHGLTVFARTFDSPADRAADMPDCVAAYIASVTWGSDITHWSDKNAPAMLRIFELQKRGDVFAAYQAARELAAANPDDAVVQRIFAWDAINLVFASRGARKLQYVNEARDAAGRAIRLRPDMGDSYPVLAAATPHFSWAEREAHIRKGLAITPGSYLGEFLTWILNDAGRFRDAEVSARSTYERFAFNINSHDRRIGGLLGSGDATGALALLPQARRLWPDSQVFRDLTLEAAAFQSGDRQGRQALAAVLAELPPARAERWRGIVAALDSRRPADIAAVARDCVRPGDDWWSCMVALSMLGRQDDAFRIAGEAYPDQRPAPGESLVHKWLANPELPSTRYLFIPATAAMRADPRFAAVVERVGLLQYWRTRPPDFCSTERAPVCKRLSP</sequence>
<dbReference type="SMART" id="SM00862">
    <property type="entry name" value="Trans_reg_C"/>
    <property type="match status" value="1"/>
</dbReference>
<dbReference type="InterPro" id="IPR001867">
    <property type="entry name" value="OmpR/PhoB-type_DNA-bd"/>
</dbReference>
<keyword evidence="1 2" id="KW-0238">DNA-binding</keyword>
<dbReference type="EMBL" id="BAAADD010000012">
    <property type="protein sequence ID" value="GAA0586115.1"/>
    <property type="molecule type" value="Genomic_DNA"/>
</dbReference>
<evidence type="ECO:0000259" key="4">
    <source>
        <dbReference type="PROSITE" id="PS51755"/>
    </source>
</evidence>
<dbReference type="PROSITE" id="PS51755">
    <property type="entry name" value="OMPR_PHOB"/>
    <property type="match status" value="1"/>
</dbReference>
<keyword evidence="6" id="KW-1185">Reference proteome</keyword>
<evidence type="ECO:0000256" key="2">
    <source>
        <dbReference type="PROSITE-ProRule" id="PRU01091"/>
    </source>
</evidence>
<feature type="transmembrane region" description="Helical" evidence="3">
    <location>
        <begin position="132"/>
        <end position="152"/>
    </location>
</feature>
<feature type="domain" description="OmpR/PhoB-type" evidence="4">
    <location>
        <begin position="17"/>
        <end position="113"/>
    </location>
</feature>
<proteinExistence type="predicted"/>
<reference evidence="5 6" key="1">
    <citation type="journal article" date="2019" name="Int. J. Syst. Evol. Microbiol.">
        <title>The Global Catalogue of Microorganisms (GCM) 10K type strain sequencing project: providing services to taxonomists for standard genome sequencing and annotation.</title>
        <authorList>
            <consortium name="The Broad Institute Genomics Platform"/>
            <consortium name="The Broad Institute Genome Sequencing Center for Infectious Disease"/>
            <person name="Wu L."/>
            <person name="Ma J."/>
        </authorList>
    </citation>
    <scope>NUCLEOTIDE SEQUENCE [LARGE SCALE GENOMIC DNA]</scope>
    <source>
        <strain evidence="5 6">JCM 15089</strain>
    </source>
</reference>
<evidence type="ECO:0000313" key="5">
    <source>
        <dbReference type="EMBL" id="GAA0586115.1"/>
    </source>
</evidence>
<dbReference type="Proteomes" id="UP001499951">
    <property type="component" value="Unassembled WGS sequence"/>
</dbReference>
<dbReference type="Gene3D" id="1.25.40.10">
    <property type="entry name" value="Tetratricopeptide repeat domain"/>
    <property type="match status" value="1"/>
</dbReference>
<feature type="DNA-binding region" description="OmpR/PhoB-type" evidence="2">
    <location>
        <begin position="17"/>
        <end position="113"/>
    </location>
</feature>
<evidence type="ECO:0000256" key="1">
    <source>
        <dbReference type="ARBA" id="ARBA00023125"/>
    </source>
</evidence>
<keyword evidence="3" id="KW-0472">Membrane</keyword>
<name>A0ABN1FA00_9PROT</name>
<dbReference type="CDD" id="cd00383">
    <property type="entry name" value="trans_reg_C"/>
    <property type="match status" value="1"/>
</dbReference>
<evidence type="ECO:0000313" key="6">
    <source>
        <dbReference type="Proteomes" id="UP001499951"/>
    </source>
</evidence>
<dbReference type="RefSeq" id="WP_166937287.1">
    <property type="nucleotide sequence ID" value="NZ_BAAADD010000012.1"/>
</dbReference>
<dbReference type="InterPro" id="IPR036388">
    <property type="entry name" value="WH-like_DNA-bd_sf"/>
</dbReference>
<dbReference type="Gene3D" id="1.10.10.10">
    <property type="entry name" value="Winged helix-like DNA-binding domain superfamily/Winged helix DNA-binding domain"/>
    <property type="match status" value="1"/>
</dbReference>
<evidence type="ECO:0000256" key="3">
    <source>
        <dbReference type="SAM" id="Phobius"/>
    </source>
</evidence>
<dbReference type="InterPro" id="IPR011990">
    <property type="entry name" value="TPR-like_helical_dom_sf"/>
</dbReference>
<gene>
    <name evidence="5" type="ORF">GCM10008942_38930</name>
</gene>
<organism evidence="5 6">
    <name type="scientific">Rhizomicrobium electricum</name>
    <dbReference type="NCBI Taxonomy" id="480070"/>
    <lineage>
        <taxon>Bacteria</taxon>
        <taxon>Pseudomonadati</taxon>
        <taxon>Pseudomonadota</taxon>
        <taxon>Alphaproteobacteria</taxon>
        <taxon>Micropepsales</taxon>
        <taxon>Micropepsaceae</taxon>
        <taxon>Rhizomicrobium</taxon>
    </lineage>
</organism>
<dbReference type="SUPFAM" id="SSF46894">
    <property type="entry name" value="C-terminal effector domain of the bipartite response regulators"/>
    <property type="match status" value="1"/>
</dbReference>
<dbReference type="Pfam" id="PF00486">
    <property type="entry name" value="Trans_reg_C"/>
    <property type="match status" value="1"/>
</dbReference>
<keyword evidence="3" id="KW-1133">Transmembrane helix</keyword>
<protein>
    <recommendedName>
        <fullName evidence="4">OmpR/PhoB-type domain-containing protein</fullName>
    </recommendedName>
</protein>
<comment type="caution">
    <text evidence="5">The sequence shown here is derived from an EMBL/GenBank/DDBJ whole genome shotgun (WGS) entry which is preliminary data.</text>
</comment>
<dbReference type="InterPro" id="IPR016032">
    <property type="entry name" value="Sig_transdc_resp-reg_C-effctor"/>
</dbReference>
<keyword evidence="3" id="KW-0812">Transmembrane</keyword>